<comment type="subcellular location">
    <subcellularLocation>
        <location evidence="2">Cell membrane</location>
        <topology evidence="2">Multi-pass membrane protein</topology>
    </subcellularLocation>
    <subcellularLocation>
        <location evidence="1">Cytoplasm</location>
    </subcellularLocation>
</comment>
<keyword evidence="6" id="KW-0812">Transmembrane</keyword>
<evidence type="ECO:0000256" key="6">
    <source>
        <dbReference type="ARBA" id="ARBA00022692"/>
    </source>
</evidence>
<protein>
    <recommendedName>
        <fullName evidence="10">Gasdermin bGSDM</fullName>
    </recommendedName>
    <alternativeName>
        <fullName evidence="11">Bacterial gasdermin</fullName>
    </alternativeName>
</protein>
<evidence type="ECO:0000256" key="1">
    <source>
        <dbReference type="ARBA" id="ARBA00004496"/>
    </source>
</evidence>
<proteinExistence type="inferred from homology"/>
<dbReference type="OrthoDB" id="583589at2"/>
<keyword evidence="13" id="KW-1185">Reference proteome</keyword>
<dbReference type="AlphaFoldDB" id="E0UM01"/>
<keyword evidence="12" id="KW-0614">Plasmid</keyword>
<sequence>MCKDKAINYLSSIGFNAIQLPMEGINPLLLMRMRDSDYLEALGSILDLIEPFTPRLTPDIKTDCQVKDPHLEGLVTDSFGFEFGTEIINGILQQFGIKNDILKDFGFSYETVRKVKFSFDNILCDATTVGQLARYLRTGQTVDAPEFGEELKINSQKIQEEDKFLPPIQRGLRHPHLLFSVVVKTLKSNSFSVSAYDDKEVKVNLDIPISKGVLAGVNYEASRKSENVVTFKGNKHLIFGVQIAPLWIEEKGGMLIFKYGSPHNADGFTGELFDAPENAGIHPLFPEDTQVKKDGKEVKLVNLNQGNPIKQVIIPGQK</sequence>
<dbReference type="EMBL" id="CP002199">
    <property type="protein sequence ID" value="ADN17981.1"/>
    <property type="molecule type" value="Genomic_DNA"/>
</dbReference>
<gene>
    <name evidence="12" type="ordered locus">Cyan7822_6155</name>
</gene>
<organism evidence="12 13">
    <name type="scientific">Gloeothece verrucosa (strain PCC 7822)</name>
    <name type="common">Cyanothece sp. (strain PCC 7822)</name>
    <dbReference type="NCBI Taxonomy" id="497965"/>
    <lineage>
        <taxon>Bacteria</taxon>
        <taxon>Bacillati</taxon>
        <taxon>Cyanobacteriota</taxon>
        <taxon>Cyanophyceae</taxon>
        <taxon>Oscillatoriophycideae</taxon>
        <taxon>Chroococcales</taxon>
        <taxon>Aphanothecaceae</taxon>
        <taxon>Gloeothece</taxon>
        <taxon>Gloeothece verrucosa</taxon>
    </lineage>
</organism>
<accession>E0UM01</accession>
<evidence type="ECO:0000256" key="2">
    <source>
        <dbReference type="ARBA" id="ARBA00004651"/>
    </source>
</evidence>
<keyword evidence="4" id="KW-1003">Cell membrane</keyword>
<geneLocation type="plasmid" evidence="12 13">
    <name>Cy782201</name>
</geneLocation>
<evidence type="ECO:0000256" key="11">
    <source>
        <dbReference type="ARBA" id="ARBA00093802"/>
    </source>
</evidence>
<dbReference type="HOGENOM" id="CLU_879167_0_0_3"/>
<evidence type="ECO:0000313" key="13">
    <source>
        <dbReference type="Proteomes" id="UP000008206"/>
    </source>
</evidence>
<keyword evidence="5" id="KW-0963">Cytoplasm</keyword>
<evidence type="ECO:0000256" key="5">
    <source>
        <dbReference type="ARBA" id="ARBA00022490"/>
    </source>
</evidence>
<reference evidence="13" key="1">
    <citation type="journal article" date="2011" name="MBio">
        <title>Novel metabolic attributes of the genus Cyanothece, comprising a group of unicellular nitrogen-fixing Cyanobacteria.</title>
        <authorList>
            <person name="Bandyopadhyay A."/>
            <person name="Elvitigala T."/>
            <person name="Welsh E."/>
            <person name="Stockel J."/>
            <person name="Liberton M."/>
            <person name="Min H."/>
            <person name="Sherman L.A."/>
            <person name="Pakrasi H.B."/>
        </authorList>
    </citation>
    <scope>NUCLEOTIDE SEQUENCE [LARGE SCALE GENOMIC DNA]</scope>
    <source>
        <strain evidence="13">PCC 7822</strain>
        <plasmid evidence="13">Cy782201</plasmid>
    </source>
</reference>
<keyword evidence="3" id="KW-1134">Transmembrane beta strand</keyword>
<evidence type="ECO:0000256" key="4">
    <source>
        <dbReference type="ARBA" id="ARBA00022475"/>
    </source>
</evidence>
<name>E0UM01_GLOV7</name>
<evidence type="ECO:0000313" key="12">
    <source>
        <dbReference type="EMBL" id="ADN17981.1"/>
    </source>
</evidence>
<dbReference type="RefSeq" id="WP_013334731.1">
    <property type="nucleotide sequence ID" value="NC_014533.1"/>
</dbReference>
<dbReference type="KEGG" id="cyj:Cyan7822_6155"/>
<dbReference type="Pfam" id="PF26164">
    <property type="entry name" value="Bact_GSDM"/>
    <property type="match status" value="2"/>
</dbReference>
<evidence type="ECO:0000256" key="3">
    <source>
        <dbReference type="ARBA" id="ARBA00022452"/>
    </source>
</evidence>
<keyword evidence="8" id="KW-0472">Membrane</keyword>
<keyword evidence="7" id="KW-0051">Antiviral defense</keyword>
<dbReference type="Proteomes" id="UP000008206">
    <property type="component" value="Plasmid Cy782201"/>
</dbReference>
<evidence type="ECO:0000256" key="9">
    <source>
        <dbReference type="ARBA" id="ARBA00093769"/>
    </source>
</evidence>
<evidence type="ECO:0000256" key="10">
    <source>
        <dbReference type="ARBA" id="ARBA00093798"/>
    </source>
</evidence>
<dbReference type="InterPro" id="IPR058978">
    <property type="entry name" value="GSDM_bact-type"/>
</dbReference>
<comment type="similarity">
    <text evidence="9">Belongs to the bacterial gasdermin family.</text>
</comment>
<evidence type="ECO:0000256" key="8">
    <source>
        <dbReference type="ARBA" id="ARBA00023136"/>
    </source>
</evidence>
<evidence type="ECO:0000256" key="7">
    <source>
        <dbReference type="ARBA" id="ARBA00023118"/>
    </source>
</evidence>